<evidence type="ECO:0000313" key="6">
    <source>
        <dbReference type="EMBL" id="GLV60743.1"/>
    </source>
</evidence>
<evidence type="ECO:0000256" key="1">
    <source>
        <dbReference type="ARBA" id="ARBA00023015"/>
    </source>
</evidence>
<accession>A0ABQ6G2H9</accession>
<dbReference type="SUPFAM" id="SSF46689">
    <property type="entry name" value="Homeodomain-like"/>
    <property type="match status" value="1"/>
</dbReference>
<evidence type="ECO:0000313" key="7">
    <source>
        <dbReference type="Proteomes" id="UP001344906"/>
    </source>
</evidence>
<protein>
    <recommendedName>
        <fullName evidence="5">HTH tetR-type domain-containing protein</fullName>
    </recommendedName>
</protein>
<evidence type="ECO:0000259" key="5">
    <source>
        <dbReference type="PROSITE" id="PS50977"/>
    </source>
</evidence>
<evidence type="ECO:0000256" key="4">
    <source>
        <dbReference type="PROSITE-ProRule" id="PRU00335"/>
    </source>
</evidence>
<dbReference type="Pfam" id="PF00440">
    <property type="entry name" value="TetR_N"/>
    <property type="match status" value="1"/>
</dbReference>
<dbReference type="SUPFAM" id="SSF48498">
    <property type="entry name" value="Tetracyclin repressor-like, C-terminal domain"/>
    <property type="match status" value="1"/>
</dbReference>
<dbReference type="InterPro" id="IPR039536">
    <property type="entry name" value="TetR_C_Proteobacteria"/>
</dbReference>
<dbReference type="PANTHER" id="PTHR30055:SF234">
    <property type="entry name" value="HTH-TYPE TRANSCRIPTIONAL REGULATOR BETI"/>
    <property type="match status" value="1"/>
</dbReference>
<keyword evidence="7" id="KW-1185">Reference proteome</keyword>
<dbReference type="InterPro" id="IPR009057">
    <property type="entry name" value="Homeodomain-like_sf"/>
</dbReference>
<feature type="DNA-binding region" description="H-T-H motif" evidence="4">
    <location>
        <begin position="25"/>
        <end position="44"/>
    </location>
</feature>
<gene>
    <name evidence="6" type="ORF">KDH_75620</name>
</gene>
<sequence>MRTREQIRVAAQRLFLVSGFAGTSTDAIMAEAGVASKETLYRHYASKEELFVDVLEHMTLEQKRPAAALADLPEPRDMEALRRALTIVARAILSVMVQPDYLALLRMIMAESGRFPHLGQLFKQAVPERGRMVIMGVLQQARAYNVVDEVDMDAVTHAMVGGLLTYALLDVFFAEGETGSVALERADAVVEVMMRALRV</sequence>
<reference evidence="6 7" key="1">
    <citation type="submission" date="2023-02" db="EMBL/GenBank/DDBJ databases">
        <title>Dictyobacter halimunensis sp. nov., a new member of the class Ktedonobacteria from forest soil in a geothermal area.</title>
        <authorList>
            <person name="Rachmania M.K."/>
            <person name="Ningsih F."/>
            <person name="Sakai Y."/>
            <person name="Yabe S."/>
            <person name="Yokota A."/>
            <person name="Sjamsuridzal W."/>
        </authorList>
    </citation>
    <scope>NUCLEOTIDE SEQUENCE [LARGE SCALE GENOMIC DNA]</scope>
    <source>
        <strain evidence="6 7">S3.2.2.5</strain>
    </source>
</reference>
<keyword evidence="3" id="KW-0804">Transcription</keyword>
<keyword evidence="2 4" id="KW-0238">DNA-binding</keyword>
<organism evidence="6 7">
    <name type="scientific">Dictyobacter halimunensis</name>
    <dbReference type="NCBI Taxonomy" id="3026934"/>
    <lineage>
        <taxon>Bacteria</taxon>
        <taxon>Bacillati</taxon>
        <taxon>Chloroflexota</taxon>
        <taxon>Ktedonobacteria</taxon>
        <taxon>Ktedonobacterales</taxon>
        <taxon>Dictyobacteraceae</taxon>
        <taxon>Dictyobacter</taxon>
    </lineage>
</organism>
<feature type="domain" description="HTH tetR-type" evidence="5">
    <location>
        <begin position="1"/>
        <end position="62"/>
    </location>
</feature>
<dbReference type="InterPro" id="IPR050109">
    <property type="entry name" value="HTH-type_TetR-like_transc_reg"/>
</dbReference>
<dbReference type="PROSITE" id="PS50977">
    <property type="entry name" value="HTH_TETR_2"/>
    <property type="match status" value="1"/>
</dbReference>
<proteinExistence type="predicted"/>
<dbReference type="Gene3D" id="1.10.357.10">
    <property type="entry name" value="Tetracycline Repressor, domain 2"/>
    <property type="match status" value="1"/>
</dbReference>
<dbReference type="Pfam" id="PF14246">
    <property type="entry name" value="TetR_C_7"/>
    <property type="match status" value="1"/>
</dbReference>
<dbReference type="Proteomes" id="UP001344906">
    <property type="component" value="Unassembled WGS sequence"/>
</dbReference>
<dbReference type="InterPro" id="IPR001647">
    <property type="entry name" value="HTH_TetR"/>
</dbReference>
<keyword evidence="1" id="KW-0805">Transcription regulation</keyword>
<name>A0ABQ6G2H9_9CHLR</name>
<comment type="caution">
    <text evidence="6">The sequence shown here is derived from an EMBL/GenBank/DDBJ whole genome shotgun (WGS) entry which is preliminary data.</text>
</comment>
<dbReference type="InterPro" id="IPR036271">
    <property type="entry name" value="Tet_transcr_reg_TetR-rel_C_sf"/>
</dbReference>
<evidence type="ECO:0000256" key="3">
    <source>
        <dbReference type="ARBA" id="ARBA00023163"/>
    </source>
</evidence>
<dbReference type="PANTHER" id="PTHR30055">
    <property type="entry name" value="HTH-TYPE TRANSCRIPTIONAL REGULATOR RUTR"/>
    <property type="match status" value="1"/>
</dbReference>
<dbReference type="EMBL" id="BSRI01000002">
    <property type="protein sequence ID" value="GLV60743.1"/>
    <property type="molecule type" value="Genomic_DNA"/>
</dbReference>
<evidence type="ECO:0000256" key="2">
    <source>
        <dbReference type="ARBA" id="ARBA00023125"/>
    </source>
</evidence>